<reference evidence="3" key="1">
    <citation type="submission" date="2020-08" db="EMBL/GenBank/DDBJ databases">
        <title>Multicomponent nature underlies the extraordinary mechanical properties of spider dragline silk.</title>
        <authorList>
            <person name="Kono N."/>
            <person name="Nakamura H."/>
            <person name="Mori M."/>
            <person name="Yoshida Y."/>
            <person name="Ohtoshi R."/>
            <person name="Malay A.D."/>
            <person name="Moran D.A.P."/>
            <person name="Tomita M."/>
            <person name="Numata K."/>
            <person name="Arakawa K."/>
        </authorList>
    </citation>
    <scope>NUCLEOTIDE SEQUENCE</scope>
</reference>
<gene>
    <name evidence="3" type="ORF">TNCV_2334761</name>
</gene>
<name>A0A8X6SQ68_TRICX</name>
<dbReference type="Proteomes" id="UP000887159">
    <property type="component" value="Unassembled WGS sequence"/>
</dbReference>
<dbReference type="PROSITE" id="PS00028">
    <property type="entry name" value="ZINC_FINGER_C2H2_1"/>
    <property type="match status" value="1"/>
</dbReference>
<keyword evidence="4" id="KW-1185">Reference proteome</keyword>
<evidence type="ECO:0000259" key="2">
    <source>
        <dbReference type="PROSITE" id="PS50157"/>
    </source>
</evidence>
<dbReference type="InterPro" id="IPR013087">
    <property type="entry name" value="Znf_C2H2_type"/>
</dbReference>
<sequence>MDAEVTSKAFFCRGCYFQLPDLNKSHMDSFWCCASGINFVCSQCGRRVYCGMDVLQYSKMPQVEIFRCGACQLVFKSKSSLSTHAGPPNHF</sequence>
<protein>
    <recommendedName>
        <fullName evidence="2">C2H2-type domain-containing protein</fullName>
    </recommendedName>
</protein>
<evidence type="ECO:0000313" key="4">
    <source>
        <dbReference type="Proteomes" id="UP000887159"/>
    </source>
</evidence>
<evidence type="ECO:0000256" key="1">
    <source>
        <dbReference type="PROSITE-ProRule" id="PRU00042"/>
    </source>
</evidence>
<dbReference type="EMBL" id="BMAU01021321">
    <property type="protein sequence ID" value="GFY13212.1"/>
    <property type="molecule type" value="Genomic_DNA"/>
</dbReference>
<proteinExistence type="predicted"/>
<accession>A0A8X6SQ68</accession>
<dbReference type="GO" id="GO:0008270">
    <property type="term" value="F:zinc ion binding"/>
    <property type="evidence" value="ECO:0007669"/>
    <property type="project" value="UniProtKB-KW"/>
</dbReference>
<dbReference type="AlphaFoldDB" id="A0A8X6SQ68"/>
<dbReference type="PROSITE" id="PS50157">
    <property type="entry name" value="ZINC_FINGER_C2H2_2"/>
    <property type="match status" value="1"/>
</dbReference>
<keyword evidence="1" id="KW-0862">Zinc</keyword>
<feature type="domain" description="C2H2-type" evidence="2">
    <location>
        <begin position="66"/>
        <end position="91"/>
    </location>
</feature>
<evidence type="ECO:0000313" key="3">
    <source>
        <dbReference type="EMBL" id="GFY13212.1"/>
    </source>
</evidence>
<keyword evidence="1" id="KW-0479">Metal-binding</keyword>
<keyword evidence="1" id="KW-0863">Zinc-finger</keyword>
<comment type="caution">
    <text evidence="3">The sequence shown here is derived from an EMBL/GenBank/DDBJ whole genome shotgun (WGS) entry which is preliminary data.</text>
</comment>
<organism evidence="3 4">
    <name type="scientific">Trichonephila clavipes</name>
    <name type="common">Golden silk orbweaver</name>
    <name type="synonym">Nephila clavipes</name>
    <dbReference type="NCBI Taxonomy" id="2585209"/>
    <lineage>
        <taxon>Eukaryota</taxon>
        <taxon>Metazoa</taxon>
        <taxon>Ecdysozoa</taxon>
        <taxon>Arthropoda</taxon>
        <taxon>Chelicerata</taxon>
        <taxon>Arachnida</taxon>
        <taxon>Araneae</taxon>
        <taxon>Araneomorphae</taxon>
        <taxon>Entelegynae</taxon>
        <taxon>Araneoidea</taxon>
        <taxon>Nephilidae</taxon>
        <taxon>Trichonephila</taxon>
    </lineage>
</organism>